<evidence type="ECO:0000256" key="4">
    <source>
        <dbReference type="ARBA" id="ARBA00022694"/>
    </source>
</evidence>
<evidence type="ECO:0000256" key="3">
    <source>
        <dbReference type="ARBA" id="ARBA00022643"/>
    </source>
</evidence>
<proteinExistence type="inferred from homology"/>
<evidence type="ECO:0000259" key="15">
    <source>
        <dbReference type="Pfam" id="PF01207"/>
    </source>
</evidence>
<comment type="catalytic activity">
    <reaction evidence="12">
        <text>5,6-dihydrouridine(16) in tRNA + NAD(+) = uridine(16) in tRNA + NADH + H(+)</text>
        <dbReference type="Rhea" id="RHEA:53380"/>
        <dbReference type="Rhea" id="RHEA-COMP:13543"/>
        <dbReference type="Rhea" id="RHEA-COMP:13544"/>
        <dbReference type="ChEBI" id="CHEBI:15378"/>
        <dbReference type="ChEBI" id="CHEBI:57540"/>
        <dbReference type="ChEBI" id="CHEBI:57945"/>
        <dbReference type="ChEBI" id="CHEBI:65315"/>
        <dbReference type="ChEBI" id="CHEBI:74443"/>
        <dbReference type="EC" id="1.3.1.88"/>
    </reaction>
    <physiologicalReaction direction="right-to-left" evidence="12">
        <dbReference type="Rhea" id="RHEA:53382"/>
    </physiologicalReaction>
</comment>
<name>A0A226E8T2_FOLCA</name>
<accession>A0A226E8T2</accession>
<dbReference type="InterPro" id="IPR035587">
    <property type="entry name" value="DUS-like_FMN-bd"/>
</dbReference>
<dbReference type="GO" id="GO:0017150">
    <property type="term" value="F:tRNA dihydrouridine synthase activity"/>
    <property type="evidence" value="ECO:0007669"/>
    <property type="project" value="InterPro"/>
</dbReference>
<feature type="compositionally biased region" description="Basic and acidic residues" evidence="14">
    <location>
        <begin position="9"/>
        <end position="24"/>
    </location>
</feature>
<feature type="domain" description="DUS-like FMN-binding" evidence="15">
    <location>
        <begin position="44"/>
        <end position="276"/>
    </location>
</feature>
<reference evidence="16 17" key="1">
    <citation type="submission" date="2015-12" db="EMBL/GenBank/DDBJ databases">
        <title>The genome of Folsomia candida.</title>
        <authorList>
            <person name="Faddeeva A."/>
            <person name="Derks M.F."/>
            <person name="Anvar Y."/>
            <person name="Smit S."/>
            <person name="Van Straalen N."/>
            <person name="Roelofs D."/>
        </authorList>
    </citation>
    <scope>NUCLEOTIDE SEQUENCE [LARGE SCALE GENOMIC DNA]</scope>
    <source>
        <strain evidence="16 17">VU population</strain>
        <tissue evidence="16">Whole body</tissue>
    </source>
</reference>
<evidence type="ECO:0000256" key="10">
    <source>
        <dbReference type="ARBA" id="ARBA00047287"/>
    </source>
</evidence>
<dbReference type="AlphaFoldDB" id="A0A226E8T2"/>
<dbReference type="STRING" id="158441.A0A226E8T2"/>
<comment type="catalytic activity">
    <reaction evidence="11">
        <text>5,6-dihydrouridine(16) in tRNA + NADP(+) = uridine(16) in tRNA + NADPH + H(+)</text>
        <dbReference type="Rhea" id="RHEA:53376"/>
        <dbReference type="Rhea" id="RHEA-COMP:13543"/>
        <dbReference type="Rhea" id="RHEA-COMP:13544"/>
        <dbReference type="ChEBI" id="CHEBI:15378"/>
        <dbReference type="ChEBI" id="CHEBI:57783"/>
        <dbReference type="ChEBI" id="CHEBI:58349"/>
        <dbReference type="ChEBI" id="CHEBI:65315"/>
        <dbReference type="ChEBI" id="CHEBI:74443"/>
        <dbReference type="EC" id="1.3.1.88"/>
    </reaction>
    <physiologicalReaction direction="right-to-left" evidence="11">
        <dbReference type="Rhea" id="RHEA:53378"/>
    </physiologicalReaction>
</comment>
<dbReference type="EC" id="1.3.1.88" evidence="9"/>
<dbReference type="Gene3D" id="3.20.20.70">
    <property type="entry name" value="Aldolase class I"/>
    <property type="match status" value="1"/>
</dbReference>
<sequence>MEVDGDEGDEKRSLPRDPRSFRDKYPPEVRDWWEKVLKDPRHIVAPMVDASELAWRMLSRRYQADLCFTPMLHSRIFSENVTYQTENLYKDVDPADRPLIVQFCGNNPDVLVKAAALAKPYCDGIDINLGCPQRIAKNGHYGAFLMEEWDLIATMVRRIREEVCIPVSCKIRIFPDVKKTIQYAQALEKAGCYMLTVHGRTREQKGMDTGIADWSYVKAVRNSVNIPVVANGNIQYLPDVTKCISETGVEGVMSAEGNLHNPTIFSGNNHPITWELGLEYLDLVKKYPCPLSFARGHLFKIYHHLLTIPENSDIRQSLGSSSSFDILLQVTLDLKARYEKYTTGQAKWIPPLDPPEIAKLPLPPYICQPYVRPPKKPQPDPGLSGDLCNSPVGSKRKLIIPDSLLASIPSGTKLSNNKLKKMSKKPNKNWGLQKNPVILCLNCVNPRGLTCDFTLCRRCCRAKCYSDTLDCKGHKTFIRQHRESSKSSFERLDDES</sequence>
<evidence type="ECO:0000256" key="1">
    <source>
        <dbReference type="ARBA" id="ARBA00001917"/>
    </source>
</evidence>
<dbReference type="Proteomes" id="UP000198287">
    <property type="component" value="Unassembled WGS sequence"/>
</dbReference>
<dbReference type="InterPro" id="IPR018517">
    <property type="entry name" value="tRNA_hU_synthase_CS"/>
</dbReference>
<dbReference type="InterPro" id="IPR013785">
    <property type="entry name" value="Aldolase_TIM"/>
</dbReference>
<comment type="similarity">
    <text evidence="8">Belongs to the Dus family. Dus1 subfamily.</text>
</comment>
<keyword evidence="6" id="KW-0560">Oxidoreductase</keyword>
<comment type="caution">
    <text evidence="16">The sequence shown here is derived from an EMBL/GenBank/DDBJ whole genome shotgun (WGS) entry which is preliminary data.</text>
</comment>
<protein>
    <recommendedName>
        <fullName evidence="9">tRNA-dihydrouridine(16/17) synthase [NAD(P)(+)]</fullName>
        <ecNumber evidence="9">1.3.1.88</ecNumber>
    </recommendedName>
</protein>
<keyword evidence="4" id="KW-0819">tRNA processing</keyword>
<evidence type="ECO:0000256" key="14">
    <source>
        <dbReference type="SAM" id="MobiDB-lite"/>
    </source>
</evidence>
<evidence type="ECO:0000256" key="9">
    <source>
        <dbReference type="ARBA" id="ARBA00038890"/>
    </source>
</evidence>
<comment type="cofactor">
    <cofactor evidence="1">
        <name>FMN</name>
        <dbReference type="ChEBI" id="CHEBI:58210"/>
    </cofactor>
</comment>
<evidence type="ECO:0000313" key="17">
    <source>
        <dbReference type="Proteomes" id="UP000198287"/>
    </source>
</evidence>
<evidence type="ECO:0000256" key="5">
    <source>
        <dbReference type="ARBA" id="ARBA00022857"/>
    </source>
</evidence>
<keyword evidence="7" id="KW-0520">NAD</keyword>
<evidence type="ECO:0000256" key="12">
    <source>
        <dbReference type="ARBA" id="ARBA00048934"/>
    </source>
</evidence>
<evidence type="ECO:0000256" key="2">
    <source>
        <dbReference type="ARBA" id="ARBA00022630"/>
    </source>
</evidence>
<feature type="region of interest" description="Disordered" evidence="14">
    <location>
        <begin position="1"/>
        <end position="24"/>
    </location>
</feature>
<organism evidence="16 17">
    <name type="scientific">Folsomia candida</name>
    <name type="common">Springtail</name>
    <dbReference type="NCBI Taxonomy" id="158441"/>
    <lineage>
        <taxon>Eukaryota</taxon>
        <taxon>Metazoa</taxon>
        <taxon>Ecdysozoa</taxon>
        <taxon>Arthropoda</taxon>
        <taxon>Hexapoda</taxon>
        <taxon>Collembola</taxon>
        <taxon>Entomobryomorpha</taxon>
        <taxon>Isotomoidea</taxon>
        <taxon>Isotomidae</taxon>
        <taxon>Proisotominae</taxon>
        <taxon>Folsomia</taxon>
    </lineage>
</organism>
<dbReference type="PANTHER" id="PTHR11082">
    <property type="entry name" value="TRNA-DIHYDROURIDINE SYNTHASE"/>
    <property type="match status" value="1"/>
</dbReference>
<comment type="catalytic activity">
    <reaction evidence="10">
        <text>5,6-dihydrouridine(17) in tRNA + NAD(+) = uridine(17) in tRNA + NADH + H(+)</text>
        <dbReference type="Rhea" id="RHEA:53372"/>
        <dbReference type="Rhea" id="RHEA-COMP:13541"/>
        <dbReference type="Rhea" id="RHEA-COMP:13542"/>
        <dbReference type="ChEBI" id="CHEBI:15378"/>
        <dbReference type="ChEBI" id="CHEBI:57540"/>
        <dbReference type="ChEBI" id="CHEBI:57945"/>
        <dbReference type="ChEBI" id="CHEBI:65315"/>
        <dbReference type="ChEBI" id="CHEBI:74443"/>
        <dbReference type="EC" id="1.3.1.88"/>
    </reaction>
    <physiologicalReaction direction="right-to-left" evidence="10">
        <dbReference type="Rhea" id="RHEA:53374"/>
    </physiologicalReaction>
</comment>
<evidence type="ECO:0000256" key="7">
    <source>
        <dbReference type="ARBA" id="ARBA00023027"/>
    </source>
</evidence>
<evidence type="ECO:0000256" key="8">
    <source>
        <dbReference type="ARBA" id="ARBA00038313"/>
    </source>
</evidence>
<evidence type="ECO:0000256" key="6">
    <source>
        <dbReference type="ARBA" id="ARBA00023002"/>
    </source>
</evidence>
<comment type="catalytic activity">
    <reaction evidence="13">
        <text>5,6-dihydrouridine(17) in tRNA + NADP(+) = uridine(17) in tRNA + NADPH + H(+)</text>
        <dbReference type="Rhea" id="RHEA:53368"/>
        <dbReference type="Rhea" id="RHEA-COMP:13541"/>
        <dbReference type="Rhea" id="RHEA-COMP:13542"/>
        <dbReference type="ChEBI" id="CHEBI:15378"/>
        <dbReference type="ChEBI" id="CHEBI:57783"/>
        <dbReference type="ChEBI" id="CHEBI:58349"/>
        <dbReference type="ChEBI" id="CHEBI:65315"/>
        <dbReference type="ChEBI" id="CHEBI:74443"/>
        <dbReference type="EC" id="1.3.1.88"/>
    </reaction>
    <physiologicalReaction direction="right-to-left" evidence="13">
        <dbReference type="Rhea" id="RHEA:53370"/>
    </physiologicalReaction>
</comment>
<evidence type="ECO:0000256" key="11">
    <source>
        <dbReference type="ARBA" id="ARBA00047652"/>
    </source>
</evidence>
<dbReference type="PROSITE" id="PS01136">
    <property type="entry name" value="UPF0034"/>
    <property type="match status" value="1"/>
</dbReference>
<dbReference type="PANTHER" id="PTHR11082:SF5">
    <property type="entry name" value="TRNA-DIHYDROURIDINE(16_17) SYNTHASE [NAD(P)(+)]-LIKE"/>
    <property type="match status" value="1"/>
</dbReference>
<dbReference type="Pfam" id="PF01207">
    <property type="entry name" value="Dus"/>
    <property type="match status" value="1"/>
</dbReference>
<dbReference type="CDD" id="cd02801">
    <property type="entry name" value="DUS_like_FMN"/>
    <property type="match status" value="1"/>
</dbReference>
<dbReference type="OrthoDB" id="272303at2759"/>
<dbReference type="EMBL" id="LNIX01000006">
    <property type="protein sequence ID" value="OXA53036.1"/>
    <property type="molecule type" value="Genomic_DNA"/>
</dbReference>
<keyword evidence="2" id="KW-0285">Flavoprotein</keyword>
<dbReference type="GO" id="GO:0050660">
    <property type="term" value="F:flavin adenine dinucleotide binding"/>
    <property type="evidence" value="ECO:0007669"/>
    <property type="project" value="InterPro"/>
</dbReference>
<keyword evidence="3" id="KW-0288">FMN</keyword>
<dbReference type="SUPFAM" id="SSF51395">
    <property type="entry name" value="FMN-linked oxidoreductases"/>
    <property type="match status" value="1"/>
</dbReference>
<gene>
    <name evidence="16" type="ORF">Fcan01_12124</name>
</gene>
<evidence type="ECO:0000256" key="13">
    <source>
        <dbReference type="ARBA" id="ARBA00049467"/>
    </source>
</evidence>
<keyword evidence="5" id="KW-0521">NADP</keyword>
<keyword evidence="17" id="KW-1185">Reference proteome</keyword>
<dbReference type="OMA" id="ISPPVWQ"/>
<evidence type="ECO:0000313" key="16">
    <source>
        <dbReference type="EMBL" id="OXA53036.1"/>
    </source>
</evidence>